<dbReference type="GO" id="GO:0005524">
    <property type="term" value="F:ATP binding"/>
    <property type="evidence" value="ECO:0007669"/>
    <property type="project" value="UniProtKB-UniRule"/>
</dbReference>
<feature type="domain" description="Protein kinase" evidence="9">
    <location>
        <begin position="157"/>
        <end position="419"/>
    </location>
</feature>
<comment type="caution">
    <text evidence="10">The sequence shown here is derived from an EMBL/GenBank/DDBJ whole genome shotgun (WGS) entry which is preliminary data.</text>
</comment>
<dbReference type="PROSITE" id="PS50011">
    <property type="entry name" value="PROTEIN_KINASE_DOM"/>
    <property type="match status" value="1"/>
</dbReference>
<dbReference type="SMART" id="SM00220">
    <property type="entry name" value="S_TKc"/>
    <property type="match status" value="1"/>
</dbReference>
<evidence type="ECO:0000259" key="9">
    <source>
        <dbReference type="PROSITE" id="PS50011"/>
    </source>
</evidence>
<dbReference type="FunFam" id="3.30.200.20:FF:000042">
    <property type="entry name" value="Aurora kinase A"/>
    <property type="match status" value="1"/>
</dbReference>
<evidence type="ECO:0000256" key="1">
    <source>
        <dbReference type="ARBA" id="ARBA00022527"/>
    </source>
</evidence>
<keyword evidence="1 7" id="KW-0723">Serine/threonine-protein kinase</keyword>
<dbReference type="PRINTS" id="PR00109">
    <property type="entry name" value="TYRKINASE"/>
</dbReference>
<name>A0AAV7YEC9_9EUKA</name>
<keyword evidence="3 6" id="KW-0547">Nucleotide-binding</keyword>
<dbReference type="SUPFAM" id="SSF49879">
    <property type="entry name" value="SMAD/FHA domain"/>
    <property type="match status" value="1"/>
</dbReference>
<evidence type="ECO:0000313" key="11">
    <source>
        <dbReference type="Proteomes" id="UP001146793"/>
    </source>
</evidence>
<dbReference type="InterPro" id="IPR008984">
    <property type="entry name" value="SMAD_FHA_dom_sf"/>
</dbReference>
<accession>A0AAV7YEC9</accession>
<dbReference type="GO" id="GO:0005634">
    <property type="term" value="C:nucleus"/>
    <property type="evidence" value="ECO:0007669"/>
    <property type="project" value="TreeGrafter"/>
</dbReference>
<proteinExistence type="inferred from homology"/>
<dbReference type="CDD" id="cd00060">
    <property type="entry name" value="FHA"/>
    <property type="match status" value="1"/>
</dbReference>
<keyword evidence="4 10" id="KW-0418">Kinase</keyword>
<dbReference type="Gene3D" id="2.60.200.20">
    <property type="match status" value="1"/>
</dbReference>
<protein>
    <submittedName>
        <fullName evidence="10">Serine/threonine-protein kinase fhke-related</fullName>
    </submittedName>
</protein>
<evidence type="ECO:0000256" key="6">
    <source>
        <dbReference type="PROSITE-ProRule" id="PRU10141"/>
    </source>
</evidence>
<dbReference type="PROSITE" id="PS00107">
    <property type="entry name" value="PROTEIN_KINASE_ATP"/>
    <property type="match status" value="1"/>
</dbReference>
<evidence type="ECO:0000256" key="3">
    <source>
        <dbReference type="ARBA" id="ARBA00022741"/>
    </source>
</evidence>
<dbReference type="FunFam" id="1.10.510.10:FF:000571">
    <property type="entry name" value="Maternal embryonic leucine zipper kinase"/>
    <property type="match status" value="1"/>
</dbReference>
<dbReference type="SMART" id="SM00240">
    <property type="entry name" value="FHA"/>
    <property type="match status" value="1"/>
</dbReference>
<dbReference type="InterPro" id="IPR011009">
    <property type="entry name" value="Kinase-like_dom_sf"/>
</dbReference>
<feature type="domain" description="FHA" evidence="8">
    <location>
        <begin position="50"/>
        <end position="100"/>
    </location>
</feature>
<dbReference type="SUPFAM" id="SSF56112">
    <property type="entry name" value="Protein kinase-like (PK-like)"/>
    <property type="match status" value="1"/>
</dbReference>
<comment type="similarity">
    <text evidence="7">Belongs to the protein kinase superfamily.</text>
</comment>
<dbReference type="PROSITE" id="PS00108">
    <property type="entry name" value="PROTEIN_KINASE_ST"/>
    <property type="match status" value="1"/>
</dbReference>
<dbReference type="InterPro" id="IPR001245">
    <property type="entry name" value="Ser-Thr/Tyr_kinase_cat_dom"/>
</dbReference>
<dbReference type="Proteomes" id="UP001146793">
    <property type="component" value="Unassembled WGS sequence"/>
</dbReference>
<evidence type="ECO:0000256" key="2">
    <source>
        <dbReference type="ARBA" id="ARBA00022679"/>
    </source>
</evidence>
<sequence>MSFEINMESITSNSQQDDQFTTPNLNVLATLISQTQELEGYQLDISKDETVIGRSSLVDIQLCDPRISNQHCKIIRNSTTNEFIVMDCSTNGTYINKKRIGRSNSLLLSTGDELMVATSGKSNLGDIKFTFQNHCLNSSVPKTKVKKIEESEIGEIFEINGIIGKGSFGTVYSATYLQTNTVVALKVIEKNSKQLGGTNENQNFKQEILILTSLNHPNIIQVEEIFETEDYLIFCMELIEGGNLKEFLEKWEQIDEETVKSLFHQIIKAVNYLHQEGIVHRDLKLENVLVHKKHNFIQIKITDFGLSKMLHTHTILKTLCGTPLYIAPEVLSSGIFGYSQKVDIWSLGMILFQLLTGNLPIQINCDIESIFDQIKNFNYEFDNDWIDISENAKDLIINLLEKDPKKRFNSQQALNHPWFNSLSLKENIFK</sequence>
<keyword evidence="5 6" id="KW-0067">ATP-binding</keyword>
<organism evidence="10 11">
    <name type="scientific">Anaeramoeba flamelloides</name>
    <dbReference type="NCBI Taxonomy" id="1746091"/>
    <lineage>
        <taxon>Eukaryota</taxon>
        <taxon>Metamonada</taxon>
        <taxon>Anaeramoebidae</taxon>
        <taxon>Anaeramoeba</taxon>
    </lineage>
</organism>
<dbReference type="CDD" id="cd05117">
    <property type="entry name" value="STKc_CAMK"/>
    <property type="match status" value="1"/>
</dbReference>
<dbReference type="InterPro" id="IPR008271">
    <property type="entry name" value="Ser/Thr_kinase_AS"/>
</dbReference>
<feature type="binding site" evidence="6">
    <location>
        <position position="186"/>
    </location>
    <ligand>
        <name>ATP</name>
        <dbReference type="ChEBI" id="CHEBI:30616"/>
    </ligand>
</feature>
<evidence type="ECO:0000256" key="7">
    <source>
        <dbReference type="RuleBase" id="RU000304"/>
    </source>
</evidence>
<dbReference type="PROSITE" id="PS50006">
    <property type="entry name" value="FHA_DOMAIN"/>
    <property type="match status" value="1"/>
</dbReference>
<dbReference type="InterPro" id="IPR000719">
    <property type="entry name" value="Prot_kinase_dom"/>
</dbReference>
<dbReference type="Pfam" id="PF00498">
    <property type="entry name" value="FHA"/>
    <property type="match status" value="1"/>
</dbReference>
<dbReference type="AlphaFoldDB" id="A0AAV7YEC9"/>
<evidence type="ECO:0000313" key="10">
    <source>
        <dbReference type="EMBL" id="KAJ3428157.1"/>
    </source>
</evidence>
<dbReference type="InterPro" id="IPR017441">
    <property type="entry name" value="Protein_kinase_ATP_BS"/>
</dbReference>
<keyword evidence="2" id="KW-0808">Transferase</keyword>
<dbReference type="EMBL" id="JANTQA010000060">
    <property type="protein sequence ID" value="KAJ3428157.1"/>
    <property type="molecule type" value="Genomic_DNA"/>
</dbReference>
<dbReference type="GO" id="GO:0004674">
    <property type="term" value="F:protein serine/threonine kinase activity"/>
    <property type="evidence" value="ECO:0007669"/>
    <property type="project" value="UniProtKB-KW"/>
</dbReference>
<gene>
    <name evidence="10" type="ORF">M0812_25789</name>
</gene>
<evidence type="ECO:0000256" key="5">
    <source>
        <dbReference type="ARBA" id="ARBA00022840"/>
    </source>
</evidence>
<reference evidence="10" key="1">
    <citation type="submission" date="2022-08" db="EMBL/GenBank/DDBJ databases">
        <title>Novel sulphate-reducing endosymbionts in the free-living metamonad Anaeramoeba.</title>
        <authorList>
            <person name="Jerlstrom-Hultqvist J."/>
            <person name="Cepicka I."/>
            <person name="Gallot-Lavallee L."/>
            <person name="Salas-Leiva D."/>
            <person name="Curtis B.A."/>
            <person name="Zahonova K."/>
            <person name="Pipaliya S."/>
            <person name="Dacks J."/>
            <person name="Roger A.J."/>
        </authorList>
    </citation>
    <scope>NUCLEOTIDE SEQUENCE</scope>
    <source>
        <strain evidence="10">Busselton2</strain>
    </source>
</reference>
<evidence type="ECO:0000256" key="4">
    <source>
        <dbReference type="ARBA" id="ARBA00022777"/>
    </source>
</evidence>
<evidence type="ECO:0000259" key="8">
    <source>
        <dbReference type="PROSITE" id="PS50006"/>
    </source>
</evidence>
<dbReference type="PANTHER" id="PTHR24345:SF0">
    <property type="entry name" value="CELL CYCLE SERINE_THREONINE-PROTEIN KINASE CDC5_MSD2"/>
    <property type="match status" value="1"/>
</dbReference>
<dbReference type="Gene3D" id="1.10.510.10">
    <property type="entry name" value="Transferase(Phosphotransferase) domain 1"/>
    <property type="match status" value="1"/>
</dbReference>
<dbReference type="Pfam" id="PF00069">
    <property type="entry name" value="Pkinase"/>
    <property type="match status" value="1"/>
</dbReference>
<dbReference type="InterPro" id="IPR000253">
    <property type="entry name" value="FHA_dom"/>
</dbReference>
<dbReference type="PANTHER" id="PTHR24345">
    <property type="entry name" value="SERINE/THREONINE-PROTEIN KINASE PLK"/>
    <property type="match status" value="1"/>
</dbReference>